<dbReference type="EMBL" id="CAKLPZ010000002">
    <property type="protein sequence ID" value="CAH1001393.1"/>
    <property type="molecule type" value="Genomic_DNA"/>
</dbReference>
<feature type="transmembrane region" description="Helical" evidence="1">
    <location>
        <begin position="83"/>
        <end position="105"/>
    </location>
</feature>
<proteinExistence type="predicted"/>
<dbReference type="InterPro" id="IPR050640">
    <property type="entry name" value="Bact_2-comp_sensor_kinase"/>
</dbReference>
<comment type="caution">
    <text evidence="3">The sequence shown here is derived from an EMBL/GenBank/DDBJ whole genome shotgun (WGS) entry which is preliminary data.</text>
</comment>
<dbReference type="InterPro" id="IPR036890">
    <property type="entry name" value="HATPase_C_sf"/>
</dbReference>
<accession>A0ABN8FA84</accession>
<keyword evidence="1" id="KW-0472">Membrane</keyword>
<dbReference type="Gene3D" id="3.30.565.10">
    <property type="entry name" value="Histidine kinase-like ATPase, C-terminal domain"/>
    <property type="match status" value="1"/>
</dbReference>
<feature type="transmembrane region" description="Helical" evidence="1">
    <location>
        <begin position="153"/>
        <end position="172"/>
    </location>
</feature>
<name>A0ABN8FA84_9BACT</name>
<evidence type="ECO:0000313" key="4">
    <source>
        <dbReference type="Proteomes" id="UP000837803"/>
    </source>
</evidence>
<dbReference type="PANTHER" id="PTHR34220:SF7">
    <property type="entry name" value="SENSOR HISTIDINE KINASE YPDA"/>
    <property type="match status" value="1"/>
</dbReference>
<protein>
    <recommendedName>
        <fullName evidence="2">Signal transduction histidine kinase internal region domain-containing protein</fullName>
    </recommendedName>
</protein>
<organism evidence="3 4">
    <name type="scientific">Neolewinella maritima</name>
    <dbReference type="NCBI Taxonomy" id="1383882"/>
    <lineage>
        <taxon>Bacteria</taxon>
        <taxon>Pseudomonadati</taxon>
        <taxon>Bacteroidota</taxon>
        <taxon>Saprospiria</taxon>
        <taxon>Saprospirales</taxon>
        <taxon>Lewinellaceae</taxon>
        <taxon>Neolewinella</taxon>
    </lineage>
</organism>
<dbReference type="Proteomes" id="UP000837803">
    <property type="component" value="Unassembled WGS sequence"/>
</dbReference>
<gene>
    <name evidence="3" type="ORF">LEM8419_02296</name>
</gene>
<sequence length="383" mass="43074">MLQKCRHGVQGATLINERPDCLNVQFGRSFYPRGTGRIFAAMQPHRLTPLAVQLAAWVGLWVVVFLILGDGAYAWGRWLRRSFPLLVGIAAVVTINHLLLLPSLYFRGHRLWFVLGGGALVLGISLLLQYGLMPDRAFPLDFGRGDRPRARGLATLRFLLPLATSFLGSSLIEVTRYAFYQEKRAIQAQREQVTTELKFLKSQVNPHFLFNTLNNIYTLTLLKDEQAPGSLLQLSGMLRYMLYEAEAATVPLRREIAYIRDFVQLQALKDSRGQNVRVDLDESRPDLPIAPLLLIPFVENAFKHSHLEGPLGFIDVQLRTTAREIVLLVNNSLPTGPVTADRQGGIGLDNVRKRLALLYPERHTLAIERTATTHTVTLKLQLP</sequence>
<reference evidence="3" key="1">
    <citation type="submission" date="2021-12" db="EMBL/GenBank/DDBJ databases">
        <authorList>
            <person name="Rodrigo-Torres L."/>
            <person name="Arahal R. D."/>
            <person name="Lucena T."/>
        </authorList>
    </citation>
    <scope>NUCLEOTIDE SEQUENCE</scope>
    <source>
        <strain evidence="3">CECT 8419</strain>
    </source>
</reference>
<dbReference type="RefSeq" id="WP_238751240.1">
    <property type="nucleotide sequence ID" value="NZ_CAKLPZ010000002.1"/>
</dbReference>
<feature type="transmembrane region" description="Helical" evidence="1">
    <location>
        <begin position="54"/>
        <end position="76"/>
    </location>
</feature>
<feature type="domain" description="Signal transduction histidine kinase internal region" evidence="2">
    <location>
        <begin position="195"/>
        <end position="269"/>
    </location>
</feature>
<keyword evidence="1" id="KW-1133">Transmembrane helix</keyword>
<evidence type="ECO:0000256" key="1">
    <source>
        <dbReference type="SAM" id="Phobius"/>
    </source>
</evidence>
<dbReference type="PANTHER" id="PTHR34220">
    <property type="entry name" value="SENSOR HISTIDINE KINASE YPDA"/>
    <property type="match status" value="1"/>
</dbReference>
<evidence type="ECO:0000313" key="3">
    <source>
        <dbReference type="EMBL" id="CAH1001393.1"/>
    </source>
</evidence>
<keyword evidence="1" id="KW-0812">Transmembrane</keyword>
<feature type="transmembrane region" description="Helical" evidence="1">
    <location>
        <begin position="111"/>
        <end position="132"/>
    </location>
</feature>
<evidence type="ECO:0000259" key="2">
    <source>
        <dbReference type="Pfam" id="PF06580"/>
    </source>
</evidence>
<dbReference type="Pfam" id="PF06580">
    <property type="entry name" value="His_kinase"/>
    <property type="match status" value="1"/>
</dbReference>
<dbReference type="InterPro" id="IPR010559">
    <property type="entry name" value="Sig_transdc_His_kin_internal"/>
</dbReference>
<keyword evidence="4" id="KW-1185">Reference proteome</keyword>